<protein>
    <recommendedName>
        <fullName evidence="4">Coenzyme Q-binding protein COQ10 START domain-containing protein</fullName>
    </recommendedName>
</protein>
<feature type="region of interest" description="Disordered" evidence="1">
    <location>
        <begin position="289"/>
        <end position="312"/>
    </location>
</feature>
<gene>
    <name evidence="2" type="ORF">CVIRNUC_010345</name>
</gene>
<dbReference type="Gene3D" id="3.30.530.20">
    <property type="match status" value="1"/>
</dbReference>
<accession>A0AAV1IMC7</accession>
<feature type="region of interest" description="Disordered" evidence="1">
    <location>
        <begin position="242"/>
        <end position="275"/>
    </location>
</feature>
<proteinExistence type="predicted"/>
<feature type="region of interest" description="Disordered" evidence="1">
    <location>
        <begin position="202"/>
        <end position="225"/>
    </location>
</feature>
<dbReference type="PANTHER" id="PTHR31385">
    <property type="entry name" value="PUTATIVE (DUF220)-RELATED"/>
    <property type="match status" value="1"/>
</dbReference>
<comment type="caution">
    <text evidence="2">The sequence shown here is derived from an EMBL/GenBank/DDBJ whole genome shotgun (WGS) entry which is preliminary data.</text>
</comment>
<feature type="compositionally biased region" description="Polar residues" evidence="1">
    <location>
        <begin position="289"/>
        <end position="301"/>
    </location>
</feature>
<evidence type="ECO:0000313" key="3">
    <source>
        <dbReference type="Proteomes" id="UP001314263"/>
    </source>
</evidence>
<sequence length="312" mass="33570">MCEAQQGAGVVPLRAIQEEEPASPACSVSSDCDWGPYKRSEGQGWSVVLRQSRRGFKCHAIIDALLPVSPSAAYDILIDPEIKQWRGVKECTYRKVWEDDGNTQRVEIEQTAMVFFKTIYTRMHVLQDRAAGTMQFALAKSGMMKVCEGQWTVSAVEGNSQAAHVHLEQMMQPGFPPPPPFKRFMRKAMVNKASQMLIQLQEEAERSATSAEAQTGKPGQLSSQPSFDIVAFAGPAAAASLAAAPEQPAQPGHAGRAAPGSAPAAAAAAPPPPTDALFAHWQRIVSPVQPSTAHQGVQSHPISFDPECAVES</sequence>
<keyword evidence="3" id="KW-1185">Reference proteome</keyword>
<dbReference type="Proteomes" id="UP001314263">
    <property type="component" value="Unassembled WGS sequence"/>
</dbReference>
<dbReference type="SUPFAM" id="SSF55961">
    <property type="entry name" value="Bet v1-like"/>
    <property type="match status" value="1"/>
</dbReference>
<dbReference type="AlphaFoldDB" id="A0AAV1IMC7"/>
<dbReference type="InterPro" id="IPR023393">
    <property type="entry name" value="START-like_dom_sf"/>
</dbReference>
<evidence type="ECO:0008006" key="4">
    <source>
        <dbReference type="Google" id="ProtNLM"/>
    </source>
</evidence>
<feature type="compositionally biased region" description="Low complexity" evidence="1">
    <location>
        <begin position="242"/>
        <end position="268"/>
    </location>
</feature>
<organism evidence="2 3">
    <name type="scientific">Coccomyxa viridis</name>
    <dbReference type="NCBI Taxonomy" id="1274662"/>
    <lineage>
        <taxon>Eukaryota</taxon>
        <taxon>Viridiplantae</taxon>
        <taxon>Chlorophyta</taxon>
        <taxon>core chlorophytes</taxon>
        <taxon>Trebouxiophyceae</taxon>
        <taxon>Trebouxiophyceae incertae sedis</taxon>
        <taxon>Coccomyxaceae</taxon>
        <taxon>Coccomyxa</taxon>
    </lineage>
</organism>
<name>A0AAV1IMC7_9CHLO</name>
<dbReference type="PANTHER" id="PTHR31385:SF1">
    <property type="entry name" value="PUTATIVE (DUF220)-RELATED"/>
    <property type="match status" value="1"/>
</dbReference>
<reference evidence="2 3" key="1">
    <citation type="submission" date="2023-10" db="EMBL/GenBank/DDBJ databases">
        <authorList>
            <person name="Maclean D."/>
            <person name="Macfadyen A."/>
        </authorList>
    </citation>
    <scope>NUCLEOTIDE SEQUENCE [LARGE SCALE GENOMIC DNA]</scope>
</reference>
<dbReference type="EMBL" id="CAUYUE010000016">
    <property type="protein sequence ID" value="CAK0787129.1"/>
    <property type="molecule type" value="Genomic_DNA"/>
</dbReference>
<evidence type="ECO:0000256" key="1">
    <source>
        <dbReference type="SAM" id="MobiDB-lite"/>
    </source>
</evidence>
<evidence type="ECO:0000313" key="2">
    <source>
        <dbReference type="EMBL" id="CAK0787129.1"/>
    </source>
</evidence>